<accession>A0A383E4M3</accession>
<evidence type="ECO:0000313" key="1">
    <source>
        <dbReference type="EMBL" id="SVE51681.1"/>
    </source>
</evidence>
<organism evidence="1">
    <name type="scientific">marine metagenome</name>
    <dbReference type="NCBI Taxonomy" id="408172"/>
    <lineage>
        <taxon>unclassified sequences</taxon>
        <taxon>metagenomes</taxon>
        <taxon>ecological metagenomes</taxon>
    </lineage>
</organism>
<reference evidence="1" key="1">
    <citation type="submission" date="2018-05" db="EMBL/GenBank/DDBJ databases">
        <authorList>
            <person name="Lanie J.A."/>
            <person name="Ng W.-L."/>
            <person name="Kazmierczak K.M."/>
            <person name="Andrzejewski T.M."/>
            <person name="Davidsen T.M."/>
            <person name="Wayne K.J."/>
            <person name="Tettelin H."/>
            <person name="Glass J.I."/>
            <person name="Rusch D."/>
            <person name="Podicherti R."/>
            <person name="Tsui H.-C.T."/>
            <person name="Winkler M.E."/>
        </authorList>
    </citation>
    <scope>NUCLEOTIDE SEQUENCE</scope>
</reference>
<sequence length="32" mass="3910">YKYSWLAEGFYLRLEEIAEKEGNYDFVKDGEF</sequence>
<name>A0A383E4M3_9ZZZZ</name>
<gene>
    <name evidence="1" type="ORF">METZ01_LOCUS504535</name>
</gene>
<dbReference type="EMBL" id="UINC01222764">
    <property type="protein sequence ID" value="SVE51681.1"/>
    <property type="molecule type" value="Genomic_DNA"/>
</dbReference>
<dbReference type="AlphaFoldDB" id="A0A383E4M3"/>
<protein>
    <submittedName>
        <fullName evidence="1">Uncharacterized protein</fullName>
    </submittedName>
</protein>
<feature type="non-terminal residue" evidence="1">
    <location>
        <position position="1"/>
    </location>
</feature>
<proteinExistence type="predicted"/>